<evidence type="ECO:0000256" key="7">
    <source>
        <dbReference type="ARBA" id="ARBA00049043"/>
    </source>
</evidence>
<dbReference type="InterPro" id="IPR033752">
    <property type="entry name" value="MetA_family"/>
</dbReference>
<feature type="site" description="Important for substrate specificity" evidence="8">
    <location>
        <position position="192"/>
    </location>
</feature>
<keyword evidence="5 8" id="KW-0486">Methionine biosynthesis</keyword>
<dbReference type="Gene3D" id="3.40.50.880">
    <property type="match status" value="1"/>
</dbReference>
<feature type="binding site" evidence="8">
    <location>
        <position position="192"/>
    </location>
    <ligand>
        <name>substrate</name>
    </ligand>
</feature>
<proteinExistence type="inferred from homology"/>
<feature type="binding site" evidence="8">
    <location>
        <position position="249"/>
    </location>
    <ligand>
        <name>substrate</name>
    </ligand>
</feature>
<dbReference type="CDD" id="cd03131">
    <property type="entry name" value="GATase1_HTS"/>
    <property type="match status" value="1"/>
</dbReference>
<dbReference type="RefSeq" id="WP_136845667.1">
    <property type="nucleotide sequence ID" value="NZ_SSTM01000003.1"/>
</dbReference>
<dbReference type="GO" id="GO:0005737">
    <property type="term" value="C:cytoplasm"/>
    <property type="evidence" value="ECO:0007669"/>
    <property type="project" value="UniProtKB-SubCell"/>
</dbReference>
<comment type="caution">
    <text evidence="10">The sequence shown here is derived from an EMBL/GenBank/DDBJ whole genome shotgun (WGS) entry which is preliminary data.</text>
</comment>
<keyword evidence="4 8" id="KW-0808">Transferase</keyword>
<evidence type="ECO:0000256" key="8">
    <source>
        <dbReference type="HAMAP-Rule" id="MF_00295"/>
    </source>
</evidence>
<evidence type="ECO:0000256" key="4">
    <source>
        <dbReference type="ARBA" id="ARBA00022679"/>
    </source>
</evidence>
<comment type="function">
    <text evidence="8">Transfers an acetyl group from acetyl-CoA to L-homoserine, forming acetyl-L-homoserine.</text>
</comment>
<name>A0A4V5KJS5_9ACTN</name>
<feature type="site" description="Important for acyl-CoA specificity" evidence="8">
    <location>
        <position position="111"/>
    </location>
</feature>
<evidence type="ECO:0000256" key="6">
    <source>
        <dbReference type="ARBA" id="ARBA00023315"/>
    </source>
</evidence>
<accession>A0A4V5KJS5</accession>
<comment type="similarity">
    <text evidence="8">Belongs to the MetA family.</text>
</comment>
<evidence type="ECO:0000256" key="2">
    <source>
        <dbReference type="ARBA" id="ARBA00022490"/>
    </source>
</evidence>
<dbReference type="Pfam" id="PF04204">
    <property type="entry name" value="HTS"/>
    <property type="match status" value="1"/>
</dbReference>
<dbReference type="GO" id="GO:0008899">
    <property type="term" value="F:homoserine O-succinyltransferase activity"/>
    <property type="evidence" value="ECO:0007669"/>
    <property type="project" value="UniProtKB-UniRule"/>
</dbReference>
<evidence type="ECO:0000256" key="3">
    <source>
        <dbReference type="ARBA" id="ARBA00022605"/>
    </source>
</evidence>
<evidence type="ECO:0000313" key="10">
    <source>
        <dbReference type="EMBL" id="TJW10621.1"/>
    </source>
</evidence>
<dbReference type="EMBL" id="SSTM01000003">
    <property type="protein sequence ID" value="TJW10621.1"/>
    <property type="molecule type" value="Genomic_DNA"/>
</dbReference>
<dbReference type="OrthoDB" id="9772423at2"/>
<keyword evidence="6 8" id="KW-0012">Acyltransferase</keyword>
<dbReference type="AlphaFoldDB" id="A0A4V5KJS5"/>
<comment type="subcellular location">
    <subcellularLocation>
        <location evidence="1 8">Cytoplasm</location>
    </subcellularLocation>
</comment>
<feature type="active site" evidence="8">
    <location>
        <position position="237"/>
    </location>
</feature>
<dbReference type="PANTHER" id="PTHR20919:SF0">
    <property type="entry name" value="HOMOSERINE O-SUCCINYLTRANSFERASE"/>
    <property type="match status" value="1"/>
</dbReference>
<evidence type="ECO:0000256" key="5">
    <source>
        <dbReference type="ARBA" id="ARBA00023167"/>
    </source>
</evidence>
<organism evidence="10 11">
    <name type="scientific">Parvibacter caecicola</name>
    <dbReference type="NCBI Taxonomy" id="747645"/>
    <lineage>
        <taxon>Bacteria</taxon>
        <taxon>Bacillati</taxon>
        <taxon>Actinomycetota</taxon>
        <taxon>Coriobacteriia</taxon>
        <taxon>Coriobacteriales</taxon>
        <taxon>Coriobacteriaceae</taxon>
        <taxon>Parvibacter</taxon>
    </lineage>
</organism>
<keyword evidence="2 8" id="KW-0963">Cytoplasm</keyword>
<sequence length="307" mass="35416">MPIRIPDSLPATAALEAENIFVMTEHRAMHQDIRPLRVLLLNLMPTKITTETQILRKLSNTPLQVEVELLQTASHEAKNVATEHLESFYTTFQEIRHQHFDGLIITGAPVELLDFESVDYWGELCDIMEWSRTHVHSTLHICWGAQAGIYFHYGIPKHELPQKLFGVFEHRVVKPYSPLMRGFDDGFRAPHSRYTTVKAADIEAHPQLEIVADSPEAGVYIAKSEDSRHFFVFGHPEYDRETLKAEYDRDIAKGLDMALPAHYYPNDNPAATPRNTWRAHAQLLYTNWLNYYVYQTTPYKLEDAGRE</sequence>
<dbReference type="UniPathway" id="UPA00051">
    <property type="reaction ID" value="UER00074"/>
</dbReference>
<dbReference type="GO" id="GO:0019281">
    <property type="term" value="P:L-methionine biosynthetic process from homoserine via O-succinyl-L-homoserine and cystathionine"/>
    <property type="evidence" value="ECO:0007669"/>
    <property type="project" value="InterPro"/>
</dbReference>
<protein>
    <recommendedName>
        <fullName evidence="8">Homoserine O-acetyltransferase</fullName>
        <shortName evidence="8">HAT</shortName>
        <ecNumber evidence="8">2.3.1.31</ecNumber>
    </recommendedName>
    <alternativeName>
        <fullName evidence="8">Homoserine transacetylase</fullName>
        <shortName evidence="8">HTA</shortName>
    </alternativeName>
</protein>
<keyword evidence="3 8" id="KW-0028">Amino-acid biosynthesis</keyword>
<dbReference type="InterPro" id="IPR005697">
    <property type="entry name" value="HST_MetA"/>
</dbReference>
<comment type="pathway">
    <text evidence="8">Amino-acid biosynthesis; L-methionine biosynthesis via de novo pathway; O-acetyl-L-homoserine from L-homoserine: step 1/1.</text>
</comment>
<dbReference type="FunFam" id="3.40.50.880:FF:000004">
    <property type="entry name" value="Homoserine O-succinyltransferase"/>
    <property type="match status" value="1"/>
</dbReference>
<feature type="binding site" evidence="8">
    <location>
        <position position="163"/>
    </location>
    <ligand>
        <name>substrate</name>
    </ligand>
</feature>
<dbReference type="PANTHER" id="PTHR20919">
    <property type="entry name" value="HOMOSERINE O-SUCCINYLTRANSFERASE"/>
    <property type="match status" value="1"/>
</dbReference>
<comment type="caution">
    <text evidence="8">Lacks conserved residue(s) required for the propagation of feature annotation.</text>
</comment>
<dbReference type="SUPFAM" id="SSF52317">
    <property type="entry name" value="Class I glutamine amidotransferase-like"/>
    <property type="match status" value="1"/>
</dbReference>
<dbReference type="PIRSF" id="PIRSF000450">
    <property type="entry name" value="H_ser_succinyltr"/>
    <property type="match status" value="1"/>
</dbReference>
<feature type="active site" description="Acyl-thioester intermediate" evidence="8 9">
    <location>
        <position position="142"/>
    </location>
</feature>
<dbReference type="GO" id="GO:0004414">
    <property type="term" value="F:homoserine O-acetyltransferase activity"/>
    <property type="evidence" value="ECO:0007669"/>
    <property type="project" value="UniProtKB-EC"/>
</dbReference>
<dbReference type="EC" id="2.3.1.31" evidence="8"/>
<dbReference type="InterPro" id="IPR029062">
    <property type="entry name" value="Class_I_gatase-like"/>
</dbReference>
<evidence type="ECO:0000313" key="11">
    <source>
        <dbReference type="Proteomes" id="UP000309454"/>
    </source>
</evidence>
<dbReference type="Proteomes" id="UP000309454">
    <property type="component" value="Unassembled WGS sequence"/>
</dbReference>
<reference evidence="10 11" key="1">
    <citation type="submission" date="2019-04" db="EMBL/GenBank/DDBJ databases">
        <title>Microbes associate with the intestines of laboratory mice.</title>
        <authorList>
            <person name="Navarre W."/>
            <person name="Wong E."/>
            <person name="Huang K.C."/>
            <person name="Tropini C."/>
            <person name="Ng K."/>
            <person name="Yu B."/>
        </authorList>
    </citation>
    <scope>NUCLEOTIDE SEQUENCE [LARGE SCALE GENOMIC DNA]</scope>
    <source>
        <strain evidence="10 11">NM48_B13</strain>
    </source>
</reference>
<keyword evidence="11" id="KW-1185">Reference proteome</keyword>
<evidence type="ECO:0000256" key="1">
    <source>
        <dbReference type="ARBA" id="ARBA00004496"/>
    </source>
</evidence>
<gene>
    <name evidence="10" type="primary">metA</name>
    <name evidence="8" type="synonym">metAA</name>
    <name evidence="10" type="ORF">E5982_04855</name>
</gene>
<dbReference type="HAMAP" id="MF_00295">
    <property type="entry name" value="MetA_acyltransf"/>
    <property type="match status" value="1"/>
</dbReference>
<dbReference type="NCBIfam" id="TIGR01001">
    <property type="entry name" value="metA"/>
    <property type="match status" value="1"/>
</dbReference>
<comment type="catalytic activity">
    <reaction evidence="7 8">
        <text>L-homoserine + acetyl-CoA = O-acetyl-L-homoserine + CoA</text>
        <dbReference type="Rhea" id="RHEA:13701"/>
        <dbReference type="ChEBI" id="CHEBI:57287"/>
        <dbReference type="ChEBI" id="CHEBI:57288"/>
        <dbReference type="ChEBI" id="CHEBI:57476"/>
        <dbReference type="ChEBI" id="CHEBI:57716"/>
        <dbReference type="EC" id="2.3.1.31"/>
    </reaction>
</comment>
<feature type="active site" description="Proton acceptor" evidence="8">
    <location>
        <position position="235"/>
    </location>
</feature>
<evidence type="ECO:0000256" key="9">
    <source>
        <dbReference type="PIRSR" id="PIRSR000450-1"/>
    </source>
</evidence>